<accession>A0AA40KBG7</accession>
<dbReference type="AlphaFoldDB" id="A0AA40KBG7"/>
<protein>
    <recommendedName>
        <fullName evidence="2">BRCT domain-containing protein</fullName>
    </recommendedName>
</protein>
<dbReference type="SUPFAM" id="SSF52113">
    <property type="entry name" value="BRCT domain"/>
    <property type="match status" value="1"/>
</dbReference>
<gene>
    <name evidence="3" type="ORF">B0T18DRAFT_451548</name>
</gene>
<dbReference type="InterPro" id="IPR036420">
    <property type="entry name" value="BRCT_dom_sf"/>
</dbReference>
<dbReference type="InterPro" id="IPR001357">
    <property type="entry name" value="BRCT_dom"/>
</dbReference>
<feature type="compositionally biased region" description="Polar residues" evidence="1">
    <location>
        <begin position="391"/>
        <end position="402"/>
    </location>
</feature>
<sequence>MPPRKATEKPIFKDLIIALAGPLDGQWTDVNIARWVSQRAGRFAAQMDASVTHLVCSEEAFKARGPRVKEALTRPRSCCIVTKDWLEDSITEKRRLNEEGFAVNKAEQEKRRRRKEKKRQDKRQERAEALAVRAVNPYYWHTYRDGTFFRYEVVISRVEGEVERRFELSLYESNASPHLYWFVAKFFKRKGDSRPNYYRPSDSPGLFWREFGLFEHFFEKKTGIPWEKRLVLCTAAARVDDAALANGGKTEEELADGDSRKEIWYKLEDERRSFVYEPPTKGRPVGWAPPEFIPVVVEEAVSVAGEEVKAQAQTRDIMVDVATQVGDADVVMTDAGEDVVVKTDNDEQHTPDTDIKDARVKEEQEEDTEMATDTDNKDASVDEAQEDAIMTTETNTQDSDTSAVEARDATATPADAKTQHPDVEKIQEATAMLMDTKTRDISIDWVQGDAVMTTGAIAQATSVDEEQETVAVVSDLNIVPKLEEIEEAIVMTMDLNTQCPNMEEMQEAPAITNTDAVTKDTNVNVAQEVVAILADVKTEDTSVDGVQEDTAMMSDLTIKDTRIEEIQEDITATIDTNTDNIPSEANASSASDSNVSPSGTWILLL</sequence>
<evidence type="ECO:0000313" key="4">
    <source>
        <dbReference type="Proteomes" id="UP001172155"/>
    </source>
</evidence>
<proteinExistence type="predicted"/>
<comment type="caution">
    <text evidence="3">The sequence shown here is derived from an EMBL/GenBank/DDBJ whole genome shotgun (WGS) entry which is preliminary data.</text>
</comment>
<organism evidence="3 4">
    <name type="scientific">Schizothecium vesticola</name>
    <dbReference type="NCBI Taxonomy" id="314040"/>
    <lineage>
        <taxon>Eukaryota</taxon>
        <taxon>Fungi</taxon>
        <taxon>Dikarya</taxon>
        <taxon>Ascomycota</taxon>
        <taxon>Pezizomycotina</taxon>
        <taxon>Sordariomycetes</taxon>
        <taxon>Sordariomycetidae</taxon>
        <taxon>Sordariales</taxon>
        <taxon>Schizotheciaceae</taxon>
        <taxon>Schizothecium</taxon>
    </lineage>
</organism>
<feature type="region of interest" description="Disordered" evidence="1">
    <location>
        <begin position="105"/>
        <end position="124"/>
    </location>
</feature>
<dbReference type="PROSITE" id="PS50172">
    <property type="entry name" value="BRCT"/>
    <property type="match status" value="1"/>
</dbReference>
<dbReference type="Proteomes" id="UP001172155">
    <property type="component" value="Unassembled WGS sequence"/>
</dbReference>
<keyword evidence="4" id="KW-1185">Reference proteome</keyword>
<reference evidence="3" key="1">
    <citation type="submission" date="2023-06" db="EMBL/GenBank/DDBJ databases">
        <title>Genome-scale phylogeny and comparative genomics of the fungal order Sordariales.</title>
        <authorList>
            <consortium name="Lawrence Berkeley National Laboratory"/>
            <person name="Hensen N."/>
            <person name="Bonometti L."/>
            <person name="Westerberg I."/>
            <person name="Brannstrom I.O."/>
            <person name="Guillou S."/>
            <person name="Cros-Aarteil S."/>
            <person name="Calhoun S."/>
            <person name="Haridas S."/>
            <person name="Kuo A."/>
            <person name="Mondo S."/>
            <person name="Pangilinan J."/>
            <person name="Riley R."/>
            <person name="LaButti K."/>
            <person name="Andreopoulos B."/>
            <person name="Lipzen A."/>
            <person name="Chen C."/>
            <person name="Yanf M."/>
            <person name="Daum C."/>
            <person name="Ng V."/>
            <person name="Clum A."/>
            <person name="Steindorff A."/>
            <person name="Ohm R."/>
            <person name="Martin F."/>
            <person name="Silar P."/>
            <person name="Natvig D."/>
            <person name="Lalanne C."/>
            <person name="Gautier V."/>
            <person name="Ament-velasquez S.L."/>
            <person name="Kruys A."/>
            <person name="Hutchinson M.I."/>
            <person name="Powell A.J."/>
            <person name="Barry K."/>
            <person name="Miller A.N."/>
            <person name="Grigoriev I.V."/>
            <person name="Debuchy R."/>
            <person name="Gladieux P."/>
            <person name="Thoren M.H."/>
            <person name="Johannesson H."/>
        </authorList>
    </citation>
    <scope>NUCLEOTIDE SEQUENCE</scope>
    <source>
        <strain evidence="3">SMH3187-1</strain>
    </source>
</reference>
<name>A0AA40KBG7_9PEZI</name>
<feature type="domain" description="BRCT" evidence="2">
    <location>
        <begin position="7"/>
        <end position="103"/>
    </location>
</feature>
<dbReference type="EMBL" id="JAUKUD010000001">
    <property type="protein sequence ID" value="KAK0753058.1"/>
    <property type="molecule type" value="Genomic_DNA"/>
</dbReference>
<dbReference type="Gene3D" id="3.40.50.10190">
    <property type="entry name" value="BRCT domain"/>
    <property type="match status" value="1"/>
</dbReference>
<evidence type="ECO:0000259" key="2">
    <source>
        <dbReference type="PROSITE" id="PS50172"/>
    </source>
</evidence>
<evidence type="ECO:0000313" key="3">
    <source>
        <dbReference type="EMBL" id="KAK0753058.1"/>
    </source>
</evidence>
<evidence type="ECO:0000256" key="1">
    <source>
        <dbReference type="SAM" id="MobiDB-lite"/>
    </source>
</evidence>
<feature type="region of interest" description="Disordered" evidence="1">
    <location>
        <begin position="576"/>
        <end position="597"/>
    </location>
</feature>
<feature type="compositionally biased region" description="Basic and acidic residues" evidence="1">
    <location>
        <begin position="341"/>
        <end position="362"/>
    </location>
</feature>
<feature type="compositionally biased region" description="Acidic residues" evidence="1">
    <location>
        <begin position="363"/>
        <end position="372"/>
    </location>
</feature>
<feature type="region of interest" description="Disordered" evidence="1">
    <location>
        <begin position="341"/>
        <end position="421"/>
    </location>
</feature>